<keyword evidence="6 11" id="KW-0378">Hydrolase</keyword>
<feature type="domain" description="Peptidase S26" evidence="12">
    <location>
        <begin position="11"/>
        <end position="158"/>
    </location>
</feature>
<evidence type="ECO:0000256" key="4">
    <source>
        <dbReference type="ARBA" id="ARBA00022692"/>
    </source>
</evidence>
<dbReference type="NCBIfam" id="TIGR02227">
    <property type="entry name" value="sigpep_I_bact"/>
    <property type="match status" value="1"/>
</dbReference>
<reference evidence="13 14" key="1">
    <citation type="submission" date="2024-03" db="EMBL/GenBank/DDBJ databases">
        <title>The Acrasis kona genome and developmental transcriptomes reveal deep origins of eukaryotic multicellular pathways.</title>
        <authorList>
            <person name="Sheikh S."/>
            <person name="Fu C.-J."/>
            <person name="Brown M.W."/>
            <person name="Baldauf S.L."/>
        </authorList>
    </citation>
    <scope>NUCLEOTIDE SEQUENCE [LARGE SCALE GENOMIC DNA]</scope>
    <source>
        <strain evidence="13 14">ATCC MYA-3509</strain>
    </source>
</reference>
<dbReference type="PANTHER" id="PTHR46041:SF2">
    <property type="entry name" value="MITOCHONDRIAL INNER MEMBRANE PROTEASE SUBUNIT 2"/>
    <property type="match status" value="1"/>
</dbReference>
<dbReference type="InterPro" id="IPR000223">
    <property type="entry name" value="Pept_S26A_signal_pept_1"/>
</dbReference>
<dbReference type="EC" id="3.4.21.-" evidence="11"/>
<evidence type="ECO:0000256" key="8">
    <source>
        <dbReference type="ARBA" id="ARBA00023128"/>
    </source>
</evidence>
<evidence type="ECO:0000256" key="1">
    <source>
        <dbReference type="ARBA" id="ARBA00004434"/>
    </source>
</evidence>
<evidence type="ECO:0000256" key="5">
    <source>
        <dbReference type="ARBA" id="ARBA00022792"/>
    </source>
</evidence>
<evidence type="ECO:0000259" key="12">
    <source>
        <dbReference type="Pfam" id="PF10502"/>
    </source>
</evidence>
<evidence type="ECO:0000256" key="10">
    <source>
        <dbReference type="PIRSR" id="PIRSR600223-1"/>
    </source>
</evidence>
<organism evidence="13 14">
    <name type="scientific">Acrasis kona</name>
    <dbReference type="NCBI Taxonomy" id="1008807"/>
    <lineage>
        <taxon>Eukaryota</taxon>
        <taxon>Discoba</taxon>
        <taxon>Heterolobosea</taxon>
        <taxon>Tetramitia</taxon>
        <taxon>Eutetramitia</taxon>
        <taxon>Acrasidae</taxon>
        <taxon>Acrasis</taxon>
    </lineage>
</organism>
<dbReference type="CDD" id="cd06530">
    <property type="entry name" value="S26_SPase_I"/>
    <property type="match status" value="1"/>
</dbReference>
<dbReference type="Proteomes" id="UP001431209">
    <property type="component" value="Unassembled WGS sequence"/>
</dbReference>
<feature type="non-terminal residue" evidence="13">
    <location>
        <position position="175"/>
    </location>
</feature>
<feature type="active site" evidence="10">
    <location>
        <position position="86"/>
    </location>
</feature>
<evidence type="ECO:0000256" key="7">
    <source>
        <dbReference type="ARBA" id="ARBA00022989"/>
    </source>
</evidence>
<name>A0AAW2YU87_9EUKA</name>
<dbReference type="SUPFAM" id="SSF51306">
    <property type="entry name" value="LexA/Signal peptidase"/>
    <property type="match status" value="1"/>
</dbReference>
<dbReference type="PRINTS" id="PR00727">
    <property type="entry name" value="LEADERPTASE"/>
</dbReference>
<dbReference type="InterPro" id="IPR019533">
    <property type="entry name" value="Peptidase_S26"/>
</dbReference>
<keyword evidence="7" id="KW-1133">Transmembrane helix</keyword>
<dbReference type="InterPro" id="IPR037730">
    <property type="entry name" value="IMP2"/>
</dbReference>
<dbReference type="InterPro" id="IPR036286">
    <property type="entry name" value="LexA/Signal_pep-like_sf"/>
</dbReference>
<sequence>MFRSALPLLSSIIGTASATYVFTTLCFSIASINGKSMQPELNITGGNTDIVLVNHIPLQITQIRVPERGRVAVIRSPTDPQKTVIKRIIAVENETIIPREDKIYVYKKNHVPFMEEEPILIPKGHCWVEGDNAASSTDSNSFGAIPVALIQGYAEYVIYPHQRSISNTIPKETRK</sequence>
<keyword evidence="3 11" id="KW-0645">Protease</keyword>
<keyword evidence="5 11" id="KW-0999">Mitochondrion inner membrane</keyword>
<dbReference type="GO" id="GO:0004252">
    <property type="term" value="F:serine-type endopeptidase activity"/>
    <property type="evidence" value="ECO:0007669"/>
    <property type="project" value="InterPro"/>
</dbReference>
<comment type="similarity">
    <text evidence="2">Belongs to the peptidase S26 family. IMP2 subfamily.</text>
</comment>
<comment type="caution">
    <text evidence="13">The sequence shown here is derived from an EMBL/GenBank/DDBJ whole genome shotgun (WGS) entry which is preliminary data.</text>
</comment>
<keyword evidence="14" id="KW-1185">Reference proteome</keyword>
<dbReference type="GO" id="GO:0006627">
    <property type="term" value="P:protein processing involved in protein targeting to mitochondrion"/>
    <property type="evidence" value="ECO:0007669"/>
    <property type="project" value="InterPro"/>
</dbReference>
<evidence type="ECO:0000313" key="13">
    <source>
        <dbReference type="EMBL" id="KAL0480700.1"/>
    </source>
</evidence>
<evidence type="ECO:0000313" key="14">
    <source>
        <dbReference type="Proteomes" id="UP001431209"/>
    </source>
</evidence>
<protein>
    <recommendedName>
        <fullName evidence="11">Mitochondrial inner membrane protease subunit</fullName>
        <ecNumber evidence="11">3.4.21.-</ecNumber>
    </recommendedName>
</protein>
<dbReference type="AlphaFoldDB" id="A0AAW2YU87"/>
<gene>
    <name evidence="13" type="ORF">AKO1_006976</name>
</gene>
<dbReference type="Pfam" id="PF10502">
    <property type="entry name" value="Peptidase_S26"/>
    <property type="match status" value="1"/>
</dbReference>
<dbReference type="GO" id="GO:0042720">
    <property type="term" value="C:mitochondrial inner membrane peptidase complex"/>
    <property type="evidence" value="ECO:0007669"/>
    <property type="project" value="InterPro"/>
</dbReference>
<feature type="active site" evidence="10">
    <location>
        <position position="36"/>
    </location>
</feature>
<dbReference type="GO" id="GO:0006465">
    <property type="term" value="P:signal peptide processing"/>
    <property type="evidence" value="ECO:0007669"/>
    <property type="project" value="InterPro"/>
</dbReference>
<keyword evidence="4" id="KW-0812">Transmembrane</keyword>
<accession>A0AAW2YU87</accession>
<dbReference type="PANTHER" id="PTHR46041">
    <property type="entry name" value="MITOCHONDRIAL INNER MEMBRANE PROTEASE SUBUNIT 2"/>
    <property type="match status" value="1"/>
</dbReference>
<evidence type="ECO:0000256" key="2">
    <source>
        <dbReference type="ARBA" id="ARBA00007066"/>
    </source>
</evidence>
<dbReference type="EMBL" id="JAOPGA020000683">
    <property type="protein sequence ID" value="KAL0480700.1"/>
    <property type="molecule type" value="Genomic_DNA"/>
</dbReference>
<dbReference type="Gene3D" id="2.10.109.10">
    <property type="entry name" value="Umud Fragment, subunit A"/>
    <property type="match status" value="1"/>
</dbReference>
<comment type="subcellular location">
    <subcellularLocation>
        <location evidence="1">Mitochondrion inner membrane</location>
        <topology evidence="1">Single-pass membrane protein</topology>
    </subcellularLocation>
</comment>
<evidence type="ECO:0000256" key="3">
    <source>
        <dbReference type="ARBA" id="ARBA00022670"/>
    </source>
</evidence>
<keyword evidence="8 11" id="KW-0496">Mitochondrion</keyword>
<evidence type="ECO:0000256" key="11">
    <source>
        <dbReference type="RuleBase" id="RU362041"/>
    </source>
</evidence>
<keyword evidence="9" id="KW-0472">Membrane</keyword>
<proteinExistence type="inferred from homology"/>
<evidence type="ECO:0000256" key="9">
    <source>
        <dbReference type="ARBA" id="ARBA00023136"/>
    </source>
</evidence>
<evidence type="ECO:0000256" key="6">
    <source>
        <dbReference type="ARBA" id="ARBA00022801"/>
    </source>
</evidence>